<proteinExistence type="predicted"/>
<feature type="compositionally biased region" description="Acidic residues" evidence="1">
    <location>
        <begin position="45"/>
        <end position="62"/>
    </location>
</feature>
<evidence type="ECO:0000256" key="1">
    <source>
        <dbReference type="SAM" id="MobiDB-lite"/>
    </source>
</evidence>
<dbReference type="AlphaFoldDB" id="A0A0B2W4C5"/>
<reference evidence="2 3" key="1">
    <citation type="submission" date="2014-11" db="EMBL/GenBank/DDBJ databases">
        <title>Genetic blueprint of the zoonotic pathogen Toxocara canis.</title>
        <authorList>
            <person name="Zhu X.-Q."/>
            <person name="Korhonen P.K."/>
            <person name="Cai H."/>
            <person name="Young N.D."/>
            <person name="Nejsum P."/>
            <person name="von Samson-Himmelstjerna G."/>
            <person name="Boag P.R."/>
            <person name="Tan P."/>
            <person name="Li Q."/>
            <person name="Min J."/>
            <person name="Yang Y."/>
            <person name="Wang X."/>
            <person name="Fang X."/>
            <person name="Hall R.S."/>
            <person name="Hofmann A."/>
            <person name="Sternberg P.W."/>
            <person name="Jex A.R."/>
            <person name="Gasser R.B."/>
        </authorList>
    </citation>
    <scope>NUCLEOTIDE SEQUENCE [LARGE SCALE GENOMIC DNA]</scope>
    <source>
        <strain evidence="2">PN_DK_2014</strain>
    </source>
</reference>
<sequence>MDEEELLLDSALPVDVKLGDLDEAAILDDEVPLEGEGTNTANVDGVEESEELDYDEEPDEDAERERAPRAGKFTSERVCLPFPIFCFY</sequence>
<accession>A0A0B2W4C5</accession>
<evidence type="ECO:0000313" key="2">
    <source>
        <dbReference type="EMBL" id="KHN88432.1"/>
    </source>
</evidence>
<protein>
    <submittedName>
        <fullName evidence="2">Uncharacterized protein</fullName>
    </submittedName>
</protein>
<gene>
    <name evidence="2" type="ORF">Tcan_07410</name>
</gene>
<dbReference type="Proteomes" id="UP000031036">
    <property type="component" value="Unassembled WGS sequence"/>
</dbReference>
<name>A0A0B2W4C5_TOXCA</name>
<feature type="region of interest" description="Disordered" evidence="1">
    <location>
        <begin position="27"/>
        <end position="70"/>
    </location>
</feature>
<organism evidence="2 3">
    <name type="scientific">Toxocara canis</name>
    <name type="common">Canine roundworm</name>
    <dbReference type="NCBI Taxonomy" id="6265"/>
    <lineage>
        <taxon>Eukaryota</taxon>
        <taxon>Metazoa</taxon>
        <taxon>Ecdysozoa</taxon>
        <taxon>Nematoda</taxon>
        <taxon>Chromadorea</taxon>
        <taxon>Rhabditida</taxon>
        <taxon>Spirurina</taxon>
        <taxon>Ascaridomorpha</taxon>
        <taxon>Ascaridoidea</taxon>
        <taxon>Toxocaridae</taxon>
        <taxon>Toxocara</taxon>
    </lineage>
</organism>
<keyword evidence="3" id="KW-1185">Reference proteome</keyword>
<dbReference type="EMBL" id="JPKZ01000233">
    <property type="protein sequence ID" value="KHN88432.1"/>
    <property type="molecule type" value="Genomic_DNA"/>
</dbReference>
<evidence type="ECO:0000313" key="3">
    <source>
        <dbReference type="Proteomes" id="UP000031036"/>
    </source>
</evidence>
<comment type="caution">
    <text evidence="2">The sequence shown here is derived from an EMBL/GenBank/DDBJ whole genome shotgun (WGS) entry which is preliminary data.</text>
</comment>